<dbReference type="SUPFAM" id="SSF53649">
    <property type="entry name" value="Alkaline phosphatase-like"/>
    <property type="match status" value="1"/>
</dbReference>
<dbReference type="EMBL" id="BNCP01000009">
    <property type="protein sequence ID" value="GIL76558.1"/>
    <property type="molecule type" value="Genomic_DNA"/>
</dbReference>
<name>A0A8J4FL22_9CHLO</name>
<reference evidence="13" key="1">
    <citation type="journal article" date="2021" name="Proc. Natl. Acad. Sci. U.S.A.">
        <title>Three genomes in the algal genus Volvox reveal the fate of a haploid sex-determining region after a transition to homothallism.</title>
        <authorList>
            <person name="Yamamoto K."/>
            <person name="Hamaji T."/>
            <person name="Kawai-Toyooka H."/>
            <person name="Matsuzaki R."/>
            <person name="Takahashi F."/>
            <person name="Nishimura Y."/>
            <person name="Kawachi M."/>
            <person name="Noguchi H."/>
            <person name="Minakuchi Y."/>
            <person name="Umen J.G."/>
            <person name="Toyoda A."/>
            <person name="Nozaki H."/>
        </authorList>
    </citation>
    <scope>NUCLEOTIDE SEQUENCE</scope>
    <source>
        <strain evidence="13">NIES-3786</strain>
    </source>
</reference>
<feature type="region of interest" description="Disordered" evidence="10">
    <location>
        <begin position="1"/>
        <end position="197"/>
    </location>
</feature>
<feature type="compositionally biased region" description="Acidic residues" evidence="10">
    <location>
        <begin position="1"/>
        <end position="13"/>
    </location>
</feature>
<evidence type="ECO:0000256" key="8">
    <source>
        <dbReference type="ARBA" id="ARBA00023211"/>
    </source>
</evidence>
<dbReference type="FunFam" id="3.40.1450.10:FF:000002">
    <property type="entry name" value="2,3-bisphosphoglycerate-independent phosphoglycerate mutase"/>
    <property type="match status" value="1"/>
</dbReference>
<dbReference type="GO" id="GO:0006096">
    <property type="term" value="P:glycolytic process"/>
    <property type="evidence" value="ECO:0007669"/>
    <property type="project" value="UniProtKB-UniPathway"/>
</dbReference>
<dbReference type="UniPathway" id="UPA00109">
    <property type="reaction ID" value="UER00186"/>
</dbReference>
<dbReference type="SUPFAM" id="SSF64158">
    <property type="entry name" value="2,3-Bisphosphoglycerate-independent phosphoglycerate mutase, substrate-binding domain"/>
    <property type="match status" value="2"/>
</dbReference>
<evidence type="ECO:0000259" key="11">
    <source>
        <dbReference type="Pfam" id="PF01676"/>
    </source>
</evidence>
<evidence type="ECO:0000256" key="6">
    <source>
        <dbReference type="ARBA" id="ARBA00022723"/>
    </source>
</evidence>
<evidence type="ECO:0000256" key="1">
    <source>
        <dbReference type="ARBA" id="ARBA00000370"/>
    </source>
</evidence>
<feature type="region of interest" description="Disordered" evidence="10">
    <location>
        <begin position="530"/>
        <end position="589"/>
    </location>
</feature>
<keyword evidence="8" id="KW-0464">Manganese</keyword>
<feature type="compositionally biased region" description="Low complexity" evidence="10">
    <location>
        <begin position="223"/>
        <end position="232"/>
    </location>
</feature>
<dbReference type="AlphaFoldDB" id="A0A8J4FL22"/>
<dbReference type="GO" id="GO:0006007">
    <property type="term" value="P:glucose catabolic process"/>
    <property type="evidence" value="ECO:0007669"/>
    <property type="project" value="InterPro"/>
</dbReference>
<dbReference type="OrthoDB" id="548600at2759"/>
<dbReference type="GO" id="GO:0030145">
    <property type="term" value="F:manganese ion binding"/>
    <property type="evidence" value="ECO:0007669"/>
    <property type="project" value="InterPro"/>
</dbReference>
<organism evidence="13 14">
    <name type="scientific">Volvox reticuliferus</name>
    <dbReference type="NCBI Taxonomy" id="1737510"/>
    <lineage>
        <taxon>Eukaryota</taxon>
        <taxon>Viridiplantae</taxon>
        <taxon>Chlorophyta</taxon>
        <taxon>core chlorophytes</taxon>
        <taxon>Chlorophyceae</taxon>
        <taxon>CS clade</taxon>
        <taxon>Chlamydomonadales</taxon>
        <taxon>Volvocaceae</taxon>
        <taxon>Volvox</taxon>
    </lineage>
</organism>
<evidence type="ECO:0000256" key="7">
    <source>
        <dbReference type="ARBA" id="ARBA00023152"/>
    </source>
</evidence>
<feature type="compositionally biased region" description="Low complexity" evidence="10">
    <location>
        <begin position="127"/>
        <end position="141"/>
    </location>
</feature>
<dbReference type="PANTHER" id="PTHR31637">
    <property type="entry name" value="2,3-BISPHOSPHOGLYCERATE-INDEPENDENT PHOSPHOGLYCERATE MUTASE"/>
    <property type="match status" value="1"/>
</dbReference>
<dbReference type="Pfam" id="PF01676">
    <property type="entry name" value="Metalloenzyme"/>
    <property type="match status" value="1"/>
</dbReference>
<keyword evidence="7" id="KW-0324">Glycolysis</keyword>
<evidence type="ECO:0000313" key="13">
    <source>
        <dbReference type="EMBL" id="GIL76558.1"/>
    </source>
</evidence>
<dbReference type="EC" id="5.4.2.12" evidence="5"/>
<protein>
    <recommendedName>
        <fullName evidence="5">phosphoglycerate mutase (2,3-diphosphoglycerate-independent)</fullName>
        <ecNumber evidence="5">5.4.2.12</ecNumber>
    </recommendedName>
</protein>
<feature type="compositionally biased region" description="Low complexity" evidence="10">
    <location>
        <begin position="154"/>
        <end position="168"/>
    </location>
</feature>
<gene>
    <name evidence="13" type="ORF">Vretifemale_6063</name>
</gene>
<feature type="domain" description="BPG-independent PGAM N-terminal" evidence="12">
    <location>
        <begin position="585"/>
        <end position="642"/>
    </location>
</feature>
<keyword evidence="6" id="KW-0479">Metal-binding</keyword>
<dbReference type="InterPro" id="IPR017850">
    <property type="entry name" value="Alkaline_phosphatase_core_sf"/>
</dbReference>
<comment type="caution">
    <text evidence="13">The sequence shown here is derived from an EMBL/GenBank/DDBJ whole genome shotgun (WGS) entry which is preliminary data.</text>
</comment>
<dbReference type="GO" id="GO:0004619">
    <property type="term" value="F:phosphoglycerate mutase activity"/>
    <property type="evidence" value="ECO:0007669"/>
    <property type="project" value="UniProtKB-EC"/>
</dbReference>
<accession>A0A8J4FL22</accession>
<feature type="compositionally biased region" description="Gly residues" evidence="10">
    <location>
        <begin position="572"/>
        <end position="586"/>
    </location>
</feature>
<feature type="compositionally biased region" description="Basic and acidic residues" evidence="10">
    <location>
        <begin position="30"/>
        <end position="52"/>
    </location>
</feature>
<feature type="compositionally biased region" description="Low complexity" evidence="10">
    <location>
        <begin position="558"/>
        <end position="568"/>
    </location>
</feature>
<feature type="compositionally biased region" description="Acidic residues" evidence="10">
    <location>
        <begin position="530"/>
        <end position="549"/>
    </location>
</feature>
<feature type="non-terminal residue" evidence="13">
    <location>
        <position position="1"/>
    </location>
</feature>
<feature type="domain" description="BPG-independent PGAM N-terminal" evidence="12">
    <location>
        <begin position="359"/>
        <end position="537"/>
    </location>
</feature>
<evidence type="ECO:0000256" key="3">
    <source>
        <dbReference type="ARBA" id="ARBA00004798"/>
    </source>
</evidence>
<sequence>KAEEMDAKEEDAADPQVGGLAPPSTSSSIRKRDQREASQKLKDADEAREREAAQAAADSITRLESWPAPPLPPLEPEEGEPATAMGEGPEGPASFDGSSKGTPPREDTPTLPVPSTPVQPLPLLLHQQQEGQEQEPAAAAEEGAKPSAVRAIGTDTTDTQTDPATSVTGAQPTVPSPPSPPPATQSSPPEPLPLPVHKDDEVIRLGDDPPARPGGEMLSAAAAPLASAAAAPEGDDGEWYSEPESESEVDPETDYVLKPHPSIPPPAGPLLIIILSGIAEAAAAGGAADPANRHNAVCAADTPALDAARAAAAAVGRLRTLRSHGAAVGLPATAGVAHSEASHLTLACGRALPQATTLVDAALASGALFRSPGWRHLRSAFTPPHTVHFIGLLSDGGVHSSVRHLTALLRGAAARGAMRLRVHVLLDGRDVPDGSSVTYIDDLEVELAALRAGGCDARVASGGGRMRVTMDRYQSDWSVVKRGWDAHVLGQAPHKFTDPLTAIIKLRGSEAAPVPDQFLEPFVIVEEDDFDDYQDDDTDYEDEEEDDSDEDKKEGKQRCSSSSSNMNRRGGGRSNRGGGNDRGGLPVGPIQDGDGVVLFNFRADRMLQFAAALEAPEGQFEGFERGRVPKDLRVVGLTRYDQATRVPAHVLVRPAPGRGQHVVGRYLAASGVSSLAVVEAGSAGHITFCWNGNRSGKLHDRLDQHIGVPSDKCEPGRLPKPRAAQVAAAVREALQGGQHRLIRVLLPDPDLAAHTGDMSGTARAIEAVDAAVGQMLSAVDSVNGRWMLTSDHGNADDMVQRDVWGCALYDDDMRPLPYPGHTNAPVPLLIGGAGLPDRVRFRRDLTEGGLANVAATLLNLLGFEAPDVYEPSLVAV</sequence>
<keyword evidence="14" id="KW-1185">Reference proteome</keyword>
<evidence type="ECO:0000256" key="4">
    <source>
        <dbReference type="ARBA" id="ARBA00008819"/>
    </source>
</evidence>
<dbReference type="InterPro" id="IPR006124">
    <property type="entry name" value="Metalloenzyme"/>
</dbReference>
<evidence type="ECO:0000256" key="5">
    <source>
        <dbReference type="ARBA" id="ARBA00012026"/>
    </source>
</evidence>
<feature type="compositionally biased region" description="Pro residues" evidence="10">
    <location>
        <begin position="174"/>
        <end position="194"/>
    </location>
</feature>
<dbReference type="Gene3D" id="3.40.720.10">
    <property type="entry name" value="Alkaline Phosphatase, subunit A"/>
    <property type="match status" value="1"/>
</dbReference>
<dbReference type="Pfam" id="PF06415">
    <property type="entry name" value="iPGM_N"/>
    <property type="match status" value="2"/>
</dbReference>
<proteinExistence type="inferred from homology"/>
<dbReference type="Proteomes" id="UP000747110">
    <property type="component" value="Unassembled WGS sequence"/>
</dbReference>
<dbReference type="PANTHER" id="PTHR31637:SF0">
    <property type="entry name" value="2,3-BISPHOSPHOGLYCERATE-INDEPENDENT PHOSPHOGLYCERATE MUTASE"/>
    <property type="match status" value="1"/>
</dbReference>
<feature type="domain" description="Metalloenzyme" evidence="11">
    <location>
        <begin position="271"/>
        <end position="864"/>
    </location>
</feature>
<feature type="region of interest" description="Disordered" evidence="10">
    <location>
        <begin position="223"/>
        <end position="262"/>
    </location>
</feature>
<evidence type="ECO:0000259" key="12">
    <source>
        <dbReference type="Pfam" id="PF06415"/>
    </source>
</evidence>
<feature type="compositionally biased region" description="Pro residues" evidence="10">
    <location>
        <begin position="111"/>
        <end position="120"/>
    </location>
</feature>
<dbReference type="InterPro" id="IPR036646">
    <property type="entry name" value="PGAM_B_sf"/>
</dbReference>
<dbReference type="InterPro" id="IPR011258">
    <property type="entry name" value="BPG-indep_PGM_N"/>
</dbReference>
<evidence type="ECO:0000256" key="10">
    <source>
        <dbReference type="SAM" id="MobiDB-lite"/>
    </source>
</evidence>
<evidence type="ECO:0000256" key="2">
    <source>
        <dbReference type="ARBA" id="ARBA00001936"/>
    </source>
</evidence>
<dbReference type="Gene3D" id="3.40.1450.10">
    <property type="entry name" value="BPG-independent phosphoglycerate mutase, domain B"/>
    <property type="match status" value="2"/>
</dbReference>
<comment type="similarity">
    <text evidence="4">Belongs to the BPG-independent phosphoglycerate mutase family.</text>
</comment>
<keyword evidence="9" id="KW-0413">Isomerase</keyword>
<comment type="pathway">
    <text evidence="3">Carbohydrate degradation; glycolysis; pyruvate from D-glyceraldehyde 3-phosphate: step 3/5.</text>
</comment>
<dbReference type="GO" id="GO:0010037">
    <property type="term" value="P:response to carbon dioxide"/>
    <property type="evidence" value="ECO:0007669"/>
    <property type="project" value="UniProtKB-ARBA"/>
</dbReference>
<feature type="compositionally biased region" description="Acidic residues" evidence="10">
    <location>
        <begin position="233"/>
        <end position="253"/>
    </location>
</feature>
<evidence type="ECO:0000256" key="9">
    <source>
        <dbReference type="ARBA" id="ARBA00023235"/>
    </source>
</evidence>
<dbReference type="GO" id="GO:0005737">
    <property type="term" value="C:cytoplasm"/>
    <property type="evidence" value="ECO:0007669"/>
    <property type="project" value="InterPro"/>
</dbReference>
<evidence type="ECO:0000313" key="14">
    <source>
        <dbReference type="Proteomes" id="UP000747110"/>
    </source>
</evidence>
<comment type="cofactor">
    <cofactor evidence="2">
        <name>Mn(2+)</name>
        <dbReference type="ChEBI" id="CHEBI:29035"/>
    </cofactor>
</comment>
<dbReference type="InterPro" id="IPR005995">
    <property type="entry name" value="Pgm_bpd_ind"/>
</dbReference>
<comment type="catalytic activity">
    <reaction evidence="1">
        <text>(2R)-2-phosphoglycerate = (2R)-3-phosphoglycerate</text>
        <dbReference type="Rhea" id="RHEA:15901"/>
        <dbReference type="ChEBI" id="CHEBI:58272"/>
        <dbReference type="ChEBI" id="CHEBI:58289"/>
        <dbReference type="EC" id="5.4.2.12"/>
    </reaction>
</comment>